<evidence type="ECO:0000256" key="2">
    <source>
        <dbReference type="ARBA" id="ARBA00004245"/>
    </source>
</evidence>
<feature type="domain" description="Enkurin" evidence="8">
    <location>
        <begin position="198"/>
        <end position="290"/>
    </location>
</feature>
<reference evidence="9 10" key="1">
    <citation type="journal article" date="2015" name="Mol. Biochem. Parasitol.">
        <title>Identification of polymorphic genes for use in assemblage B genotyping assays through comparative genomics of multiple assemblage B Giardia duodenalis isolates.</title>
        <authorList>
            <person name="Wielinga C."/>
            <person name="Thompson R.C."/>
            <person name="Monis P."/>
            <person name="Ryan U."/>
        </authorList>
    </citation>
    <scope>NUCLEOTIDE SEQUENCE [LARGE SCALE GENOMIC DNA]</scope>
    <source>
        <strain evidence="9 10">BAH15c1</strain>
    </source>
</reference>
<evidence type="ECO:0000256" key="1">
    <source>
        <dbReference type="ARBA" id="ARBA00004138"/>
    </source>
</evidence>
<keyword evidence="5" id="KW-0966">Cell projection</keyword>
<protein>
    <submittedName>
        <fullName evidence="9">Calmodulin-binding protein</fullName>
    </submittedName>
</protein>
<dbReference type="InterPro" id="IPR052102">
    <property type="entry name" value="Enkurin_domain-protein"/>
</dbReference>
<keyword evidence="4" id="KW-0206">Cytoskeleton</keyword>
<gene>
    <name evidence="9" type="ORF">QR46_1111</name>
</gene>
<proteinExistence type="predicted"/>
<evidence type="ECO:0000256" key="3">
    <source>
        <dbReference type="ARBA" id="ARBA00022490"/>
    </source>
</evidence>
<evidence type="ECO:0000313" key="10">
    <source>
        <dbReference type="Proteomes" id="UP000070089"/>
    </source>
</evidence>
<dbReference type="GO" id="GO:0005929">
    <property type="term" value="C:cilium"/>
    <property type="evidence" value="ECO:0007669"/>
    <property type="project" value="UniProtKB-SubCell"/>
</dbReference>
<dbReference type="Pfam" id="PF13864">
    <property type="entry name" value="Enkurin"/>
    <property type="match status" value="1"/>
</dbReference>
<evidence type="ECO:0000259" key="8">
    <source>
        <dbReference type="PROSITE" id="PS51665"/>
    </source>
</evidence>
<accession>A0A132NXV9</accession>
<feature type="compositionally biased region" description="Basic and acidic residues" evidence="7">
    <location>
        <begin position="198"/>
        <end position="218"/>
    </location>
</feature>
<dbReference type="Proteomes" id="UP000070089">
    <property type="component" value="Unassembled WGS sequence"/>
</dbReference>
<organism evidence="9 10">
    <name type="scientific">Giardia duodenalis assemblage B</name>
    <dbReference type="NCBI Taxonomy" id="1394984"/>
    <lineage>
        <taxon>Eukaryota</taxon>
        <taxon>Metamonada</taxon>
        <taxon>Diplomonadida</taxon>
        <taxon>Hexamitidae</taxon>
        <taxon>Giardiinae</taxon>
        <taxon>Giardia</taxon>
    </lineage>
</organism>
<name>A0A132NXV9_GIAIN</name>
<evidence type="ECO:0000313" key="9">
    <source>
        <dbReference type="EMBL" id="KWX14900.1"/>
    </source>
</evidence>
<evidence type="ECO:0000256" key="7">
    <source>
        <dbReference type="SAM" id="MobiDB-lite"/>
    </source>
</evidence>
<dbReference type="InterPro" id="IPR027012">
    <property type="entry name" value="Enkurin_dom"/>
</dbReference>
<keyword evidence="3" id="KW-0963">Cytoplasm</keyword>
<keyword evidence="6" id="KW-0175">Coiled coil</keyword>
<comment type="caution">
    <text evidence="9">The sequence shown here is derived from an EMBL/GenBank/DDBJ whole genome shotgun (WGS) entry which is preliminary data.</text>
</comment>
<dbReference type="EMBL" id="JXTI01000020">
    <property type="protein sequence ID" value="KWX14900.1"/>
    <property type="molecule type" value="Genomic_DNA"/>
</dbReference>
<feature type="region of interest" description="Disordered" evidence="7">
    <location>
        <begin position="197"/>
        <end position="231"/>
    </location>
</feature>
<dbReference type="VEuPathDB" id="GiardiaDB:QR46_1111"/>
<dbReference type="GO" id="GO:0005881">
    <property type="term" value="C:cytoplasmic microtubule"/>
    <property type="evidence" value="ECO:0007669"/>
    <property type="project" value="TreeGrafter"/>
</dbReference>
<dbReference type="AlphaFoldDB" id="A0A132NXV9"/>
<dbReference type="PROSITE" id="PS51665">
    <property type="entry name" value="ENKURIN"/>
    <property type="match status" value="1"/>
</dbReference>
<sequence length="293" mass="33902">MPTQRYHHQDSVVGDLINPVQGIRDEQRRKGIQPKDHMAENRRIIRNISHQKQREALKREEEANAEKFKLAEYQNVESRVMQKVSEARAEEPKDFLKAHSGAAGAPHMYPREAQASGSYVPRQSTLPSVPKQEDLAREYEERKQARITKEVNIIKSNMNAIKRQTEAIKAAEAARTAGSEQTHKRGEVPAYLKRFQKQHADEEAQRQREQKEAKERARIPPGTRLVGPEEKEQLLSELRKSLQIELKRLNSFSVANDSMQLIKAREECERKIDQIEKTIREFERPGDLFLALD</sequence>
<evidence type="ECO:0000256" key="4">
    <source>
        <dbReference type="ARBA" id="ARBA00023212"/>
    </source>
</evidence>
<dbReference type="OrthoDB" id="10264920at2759"/>
<feature type="coiled-coil region" evidence="6">
    <location>
        <begin position="258"/>
        <end position="285"/>
    </location>
</feature>
<evidence type="ECO:0000256" key="6">
    <source>
        <dbReference type="SAM" id="Coils"/>
    </source>
</evidence>
<dbReference type="PANTHER" id="PTHR21490">
    <property type="entry name" value="ENKURIN-RELATED"/>
    <property type="match status" value="1"/>
</dbReference>
<evidence type="ECO:0000256" key="5">
    <source>
        <dbReference type="ARBA" id="ARBA00023273"/>
    </source>
</evidence>
<comment type="subcellular location">
    <subcellularLocation>
        <location evidence="1">Cell projection</location>
        <location evidence="1">Cilium</location>
    </subcellularLocation>
    <subcellularLocation>
        <location evidence="2">Cytoplasm</location>
        <location evidence="2">Cytoskeleton</location>
    </subcellularLocation>
</comment>
<dbReference type="PANTHER" id="PTHR21490:SF2">
    <property type="entry name" value="ENKURIN DOMAIN-CONTAINING PROTEIN 1"/>
    <property type="match status" value="1"/>
</dbReference>